<dbReference type="GO" id="GO:0005886">
    <property type="term" value="C:plasma membrane"/>
    <property type="evidence" value="ECO:0007669"/>
    <property type="project" value="UniProtKB-SubCell"/>
</dbReference>
<keyword evidence="8 12" id="KW-0067">ATP-binding</keyword>
<dbReference type="InterPro" id="IPR027417">
    <property type="entry name" value="P-loop_NTPase"/>
</dbReference>
<accession>A0A5Q0LYC4</accession>
<dbReference type="Gene3D" id="3.40.50.300">
    <property type="entry name" value="P-loop containing nucleotide triphosphate hydrolases"/>
    <property type="match status" value="2"/>
</dbReference>
<feature type="domain" description="ABC transporter" evidence="11">
    <location>
        <begin position="8"/>
        <end position="244"/>
    </location>
</feature>
<evidence type="ECO:0000256" key="3">
    <source>
        <dbReference type="ARBA" id="ARBA00022475"/>
    </source>
</evidence>
<evidence type="ECO:0000313" key="12">
    <source>
        <dbReference type="EMBL" id="QFZ82179.1"/>
    </source>
</evidence>
<dbReference type="Proteomes" id="UP000326780">
    <property type="component" value="Chromosome"/>
</dbReference>
<gene>
    <name evidence="12" type="ORF">GFK26_05105</name>
</gene>
<protein>
    <submittedName>
        <fullName evidence="12">ATP-binding cassette domain-containing protein</fullName>
    </submittedName>
</protein>
<dbReference type="SMART" id="SM00382">
    <property type="entry name" value="AAA"/>
    <property type="match status" value="2"/>
</dbReference>
<dbReference type="PANTHER" id="PTHR43790:SF9">
    <property type="entry name" value="GALACTOFURANOSE TRANSPORTER ATP-BINDING PROTEIN YTFR"/>
    <property type="match status" value="1"/>
</dbReference>
<keyword evidence="9" id="KW-1278">Translocase</keyword>
<dbReference type="PROSITE" id="PS50893">
    <property type="entry name" value="ABC_TRANSPORTER_2"/>
    <property type="match status" value="2"/>
</dbReference>
<evidence type="ECO:0000256" key="6">
    <source>
        <dbReference type="ARBA" id="ARBA00022737"/>
    </source>
</evidence>
<evidence type="ECO:0000256" key="9">
    <source>
        <dbReference type="ARBA" id="ARBA00022967"/>
    </source>
</evidence>
<evidence type="ECO:0000256" key="10">
    <source>
        <dbReference type="ARBA" id="ARBA00023136"/>
    </source>
</evidence>
<dbReference type="InterPro" id="IPR003439">
    <property type="entry name" value="ABC_transporter-like_ATP-bd"/>
</dbReference>
<keyword evidence="4" id="KW-0997">Cell inner membrane</keyword>
<dbReference type="GO" id="GO:0016887">
    <property type="term" value="F:ATP hydrolysis activity"/>
    <property type="evidence" value="ECO:0007669"/>
    <property type="project" value="InterPro"/>
</dbReference>
<dbReference type="InterPro" id="IPR017871">
    <property type="entry name" value="ABC_transporter-like_CS"/>
</dbReference>
<dbReference type="AlphaFoldDB" id="A0A5Q0LYC4"/>
<dbReference type="Pfam" id="PF00005">
    <property type="entry name" value="ABC_tran"/>
    <property type="match status" value="2"/>
</dbReference>
<feature type="domain" description="ABC transporter" evidence="11">
    <location>
        <begin position="260"/>
        <end position="504"/>
    </location>
</feature>
<dbReference type="PANTHER" id="PTHR43790">
    <property type="entry name" value="CARBOHYDRATE TRANSPORT ATP-BINDING PROTEIN MG119-RELATED"/>
    <property type="match status" value="1"/>
</dbReference>
<dbReference type="FunFam" id="3.40.50.300:FF:000127">
    <property type="entry name" value="Ribose import ATP-binding protein RbsA"/>
    <property type="match status" value="1"/>
</dbReference>
<dbReference type="PROSITE" id="PS00211">
    <property type="entry name" value="ABC_TRANSPORTER_1"/>
    <property type="match status" value="1"/>
</dbReference>
<dbReference type="EMBL" id="CP045644">
    <property type="protein sequence ID" value="QFZ82179.1"/>
    <property type="molecule type" value="Genomic_DNA"/>
</dbReference>
<keyword evidence="6" id="KW-0677">Repeat</keyword>
<evidence type="ECO:0000256" key="8">
    <source>
        <dbReference type="ARBA" id="ARBA00022840"/>
    </source>
</evidence>
<evidence type="ECO:0000256" key="1">
    <source>
        <dbReference type="ARBA" id="ARBA00004202"/>
    </source>
</evidence>
<comment type="subcellular location">
    <subcellularLocation>
        <location evidence="1">Cell membrane</location>
        <topology evidence="1">Peripheral membrane protein</topology>
    </subcellularLocation>
</comment>
<keyword evidence="2" id="KW-0813">Transport</keyword>
<dbReference type="SUPFAM" id="SSF52540">
    <property type="entry name" value="P-loop containing nucleoside triphosphate hydrolases"/>
    <property type="match status" value="2"/>
</dbReference>
<keyword evidence="5" id="KW-0762">Sugar transport</keyword>
<evidence type="ECO:0000313" key="13">
    <source>
        <dbReference type="Proteomes" id="UP000326780"/>
    </source>
</evidence>
<organism evidence="12 13">
    <name type="scientific">Variovorax paradoxus</name>
    <dbReference type="NCBI Taxonomy" id="34073"/>
    <lineage>
        <taxon>Bacteria</taxon>
        <taxon>Pseudomonadati</taxon>
        <taxon>Pseudomonadota</taxon>
        <taxon>Betaproteobacteria</taxon>
        <taxon>Burkholderiales</taxon>
        <taxon>Comamonadaceae</taxon>
        <taxon>Variovorax</taxon>
    </lineage>
</organism>
<evidence type="ECO:0000256" key="4">
    <source>
        <dbReference type="ARBA" id="ARBA00022519"/>
    </source>
</evidence>
<proteinExistence type="predicted"/>
<reference evidence="12 13" key="1">
    <citation type="submission" date="2019-10" db="EMBL/GenBank/DDBJ databases">
        <title>Complete genome sequence of Variovorax paradoxus 5C-2.</title>
        <authorList>
            <person name="Gogoleva N.E."/>
            <person name="Balkin A.S."/>
        </authorList>
    </citation>
    <scope>NUCLEOTIDE SEQUENCE [LARGE SCALE GENOMIC DNA]</scope>
    <source>
        <strain evidence="12 13">5C-2</strain>
    </source>
</reference>
<name>A0A5Q0LYC4_VARPD</name>
<keyword evidence="10" id="KW-0472">Membrane</keyword>
<dbReference type="CDD" id="cd03216">
    <property type="entry name" value="ABC_Carb_Monos_I"/>
    <property type="match status" value="1"/>
</dbReference>
<evidence type="ECO:0000259" key="11">
    <source>
        <dbReference type="PROSITE" id="PS50893"/>
    </source>
</evidence>
<keyword evidence="3" id="KW-1003">Cell membrane</keyword>
<dbReference type="InterPro" id="IPR050107">
    <property type="entry name" value="ABC_carbohydrate_import_ATPase"/>
</dbReference>
<evidence type="ECO:0000256" key="2">
    <source>
        <dbReference type="ARBA" id="ARBA00022448"/>
    </source>
</evidence>
<evidence type="ECO:0000256" key="5">
    <source>
        <dbReference type="ARBA" id="ARBA00022597"/>
    </source>
</evidence>
<dbReference type="CDD" id="cd03215">
    <property type="entry name" value="ABC_Carb_Monos_II"/>
    <property type="match status" value="1"/>
</dbReference>
<evidence type="ECO:0000256" key="7">
    <source>
        <dbReference type="ARBA" id="ARBA00022741"/>
    </source>
</evidence>
<dbReference type="RefSeq" id="WP_153281054.1">
    <property type="nucleotide sequence ID" value="NZ_CP045644.1"/>
</dbReference>
<dbReference type="GO" id="GO:0005524">
    <property type="term" value="F:ATP binding"/>
    <property type="evidence" value="ECO:0007669"/>
    <property type="project" value="UniProtKB-KW"/>
</dbReference>
<keyword evidence="7" id="KW-0547">Nucleotide-binding</keyword>
<sequence length="511" mass="54505">MSTPAALLELRGIAKRFGASRALSGVDFSLQAGEIHALCGENGAGKSTLMNIIDGIHQPDEGTIALHGNTVVIDGPAHAMRLGIGLVHQEIALCADATVAENIFMPEINAGHQAWMNFSALNTRAAKVLARLGQDIDPAALVRDLSISNQQLVEIAKALTLDCKVLILDEPTAALTDNESAALFRVLHDLKAQGIGIIYISHRMAEIFTHCDRATVLRDGRNVHSGPLEGMTPDELVRRMVGRDLGNYYPPKQSAAADDANAGPVLEVDNIADDDRVHGISFTLKRGEILGIAGLMGAGRSELAETVCGLRPARRGAVRLNGKTLSIRKYSDALREGIAYLSEDRKEAGVFLDLPIAQNISSMALRRVSSAWGLLQRATEHRLAVQLGAKLNLKSDGVAIEVSSLSGGNQQKVAIAKLLATQPAVLLMDEPTRGVDVGAKSEIHHILRDLADQGVGVVVISSELPEIIGLCDRALVIREGRLAGELAHDEMTEEALLRLASGLCEPEEAMA</sequence>
<dbReference type="InterPro" id="IPR003593">
    <property type="entry name" value="AAA+_ATPase"/>
</dbReference>